<comment type="caution">
    <text evidence="8">The sequence shown here is derived from an EMBL/GenBank/DDBJ whole genome shotgun (WGS) entry which is preliminary data.</text>
</comment>
<dbReference type="InterPro" id="IPR002347">
    <property type="entry name" value="SDR_fam"/>
</dbReference>
<keyword evidence="9" id="KW-1185">Reference proteome</keyword>
<dbReference type="PANTHER" id="PTHR44279:SF1">
    <property type="entry name" value="11-BETA-HYDROXYSTEROID DEHYDROGENASE 1"/>
    <property type="match status" value="1"/>
</dbReference>
<dbReference type="OrthoDB" id="1933717at2759"/>
<dbReference type="EMBL" id="AZIM01001529">
    <property type="protein sequence ID" value="ETE66575.1"/>
    <property type="molecule type" value="Genomic_DNA"/>
</dbReference>
<evidence type="ECO:0000256" key="4">
    <source>
        <dbReference type="ARBA" id="ARBA00022692"/>
    </source>
</evidence>
<evidence type="ECO:0000313" key="8">
    <source>
        <dbReference type="EMBL" id="ETE66575.1"/>
    </source>
</evidence>
<feature type="non-terminal residue" evidence="8">
    <location>
        <position position="1"/>
    </location>
</feature>
<organism evidence="8 9">
    <name type="scientific">Ophiophagus hannah</name>
    <name type="common">King cobra</name>
    <name type="synonym">Naja hannah</name>
    <dbReference type="NCBI Taxonomy" id="8665"/>
    <lineage>
        <taxon>Eukaryota</taxon>
        <taxon>Metazoa</taxon>
        <taxon>Chordata</taxon>
        <taxon>Craniata</taxon>
        <taxon>Vertebrata</taxon>
        <taxon>Euteleostomi</taxon>
        <taxon>Lepidosauria</taxon>
        <taxon>Squamata</taxon>
        <taxon>Bifurcata</taxon>
        <taxon>Unidentata</taxon>
        <taxon>Episquamata</taxon>
        <taxon>Toxicofera</taxon>
        <taxon>Serpentes</taxon>
        <taxon>Colubroidea</taxon>
        <taxon>Elapidae</taxon>
        <taxon>Elapinae</taxon>
        <taxon>Ophiophagus</taxon>
    </lineage>
</organism>
<proteinExistence type="inferred from homology"/>
<evidence type="ECO:0000256" key="3">
    <source>
        <dbReference type="ARBA" id="ARBA00011738"/>
    </source>
</evidence>
<dbReference type="Proteomes" id="UP000018936">
    <property type="component" value="Unassembled WGS sequence"/>
</dbReference>
<evidence type="ECO:0000256" key="7">
    <source>
        <dbReference type="ARBA" id="ARBA00023136"/>
    </source>
</evidence>
<evidence type="ECO:0000256" key="5">
    <source>
        <dbReference type="ARBA" id="ARBA00022824"/>
    </source>
</evidence>
<keyword evidence="6" id="KW-1133">Transmembrane helix</keyword>
<dbReference type="GO" id="GO:0005496">
    <property type="term" value="F:steroid binding"/>
    <property type="evidence" value="ECO:0007669"/>
    <property type="project" value="TreeGrafter"/>
</dbReference>
<dbReference type="InterPro" id="IPR036291">
    <property type="entry name" value="NAD(P)-bd_dom_sf"/>
</dbReference>
<sequence>MQKSFKTRLLPQEVVRILPSSPVLCSGKQTHKQRRGGKEEFKPEMLKGKRVIVTGASTGIGEQIAYHLARMGSHLLITARTEGLLQQ</sequence>
<evidence type="ECO:0000256" key="2">
    <source>
        <dbReference type="ARBA" id="ARBA00006484"/>
    </source>
</evidence>
<protein>
    <submittedName>
        <fullName evidence="8">Uncharacterized protein</fullName>
    </submittedName>
</protein>
<keyword evidence="4" id="KW-0812">Transmembrane</keyword>
<name>V8NWY6_OPHHA</name>
<feature type="non-terminal residue" evidence="8">
    <location>
        <position position="87"/>
    </location>
</feature>
<dbReference type="PANTHER" id="PTHR44279">
    <property type="entry name" value="HYDROXYSTEROID (11-BETA) DEHYDROGENASE 1-LIKE B-RELATED"/>
    <property type="match status" value="1"/>
</dbReference>
<keyword evidence="5" id="KW-0256">Endoplasmic reticulum</keyword>
<dbReference type="AlphaFoldDB" id="V8NWY6"/>
<dbReference type="SUPFAM" id="SSF51735">
    <property type="entry name" value="NAD(P)-binding Rossmann-fold domains"/>
    <property type="match status" value="1"/>
</dbReference>
<accession>V8NWY6</accession>
<comment type="subunit">
    <text evidence="3">Homodimer.</text>
</comment>
<dbReference type="GO" id="GO:0006706">
    <property type="term" value="P:steroid catabolic process"/>
    <property type="evidence" value="ECO:0007669"/>
    <property type="project" value="TreeGrafter"/>
</dbReference>
<reference evidence="8 9" key="1">
    <citation type="journal article" date="2013" name="Proc. Natl. Acad. Sci. U.S.A.">
        <title>The king cobra genome reveals dynamic gene evolution and adaptation in the snake venom system.</title>
        <authorList>
            <person name="Vonk F.J."/>
            <person name="Casewell N.R."/>
            <person name="Henkel C.V."/>
            <person name="Heimberg A.M."/>
            <person name="Jansen H.J."/>
            <person name="McCleary R.J."/>
            <person name="Kerkkamp H.M."/>
            <person name="Vos R.A."/>
            <person name="Guerreiro I."/>
            <person name="Calvete J.J."/>
            <person name="Wuster W."/>
            <person name="Woods A.E."/>
            <person name="Logan J.M."/>
            <person name="Harrison R.A."/>
            <person name="Castoe T.A."/>
            <person name="de Koning A.P."/>
            <person name="Pollock D.D."/>
            <person name="Yandell M."/>
            <person name="Calderon D."/>
            <person name="Renjifo C."/>
            <person name="Currier R.B."/>
            <person name="Salgado D."/>
            <person name="Pla D."/>
            <person name="Sanz L."/>
            <person name="Hyder A.S."/>
            <person name="Ribeiro J.M."/>
            <person name="Arntzen J.W."/>
            <person name="van den Thillart G.E."/>
            <person name="Boetzer M."/>
            <person name="Pirovano W."/>
            <person name="Dirks R.P."/>
            <person name="Spaink H.P."/>
            <person name="Duboule D."/>
            <person name="McGlinn E."/>
            <person name="Kini R.M."/>
            <person name="Richardson M.K."/>
        </authorList>
    </citation>
    <scope>NUCLEOTIDE SEQUENCE</scope>
    <source>
        <tissue evidence="8">Blood</tissue>
    </source>
</reference>
<dbReference type="GO" id="GO:0070524">
    <property type="term" value="F:11-beta-hydroxysteroid dehydrogenase (NADP+) activity"/>
    <property type="evidence" value="ECO:0007669"/>
    <property type="project" value="TreeGrafter"/>
</dbReference>
<comment type="similarity">
    <text evidence="2">Belongs to the short-chain dehydrogenases/reductases (SDR) family.</text>
</comment>
<comment type="subcellular location">
    <subcellularLocation>
        <location evidence="1">Endoplasmic reticulum membrane</location>
    </subcellularLocation>
</comment>
<evidence type="ECO:0000256" key="1">
    <source>
        <dbReference type="ARBA" id="ARBA00004586"/>
    </source>
</evidence>
<evidence type="ECO:0000313" key="9">
    <source>
        <dbReference type="Proteomes" id="UP000018936"/>
    </source>
</evidence>
<dbReference type="GO" id="GO:0005789">
    <property type="term" value="C:endoplasmic reticulum membrane"/>
    <property type="evidence" value="ECO:0007669"/>
    <property type="project" value="UniProtKB-SubCell"/>
</dbReference>
<evidence type="ECO:0000256" key="6">
    <source>
        <dbReference type="ARBA" id="ARBA00022989"/>
    </source>
</evidence>
<dbReference type="InterPro" id="IPR051253">
    <property type="entry name" value="11-beta-HSD"/>
</dbReference>
<gene>
    <name evidence="8" type="ORF">L345_07643</name>
</gene>
<keyword evidence="7" id="KW-0472">Membrane</keyword>
<dbReference type="Gene3D" id="3.40.50.720">
    <property type="entry name" value="NAD(P)-binding Rossmann-like Domain"/>
    <property type="match status" value="1"/>
</dbReference>
<dbReference type="Pfam" id="PF00106">
    <property type="entry name" value="adh_short"/>
    <property type="match status" value="1"/>
</dbReference>